<gene>
    <name evidence="1" type="ORF">TcWFU_003230</name>
</gene>
<comment type="caution">
    <text evidence="1">The sequence shown here is derived from an EMBL/GenBank/DDBJ whole genome shotgun (WGS) entry which is preliminary data.</text>
</comment>
<evidence type="ECO:0000313" key="2">
    <source>
        <dbReference type="Proteomes" id="UP001651158"/>
    </source>
</evidence>
<organism evidence="1 2">
    <name type="scientific">Taenia crassiceps</name>
    <dbReference type="NCBI Taxonomy" id="6207"/>
    <lineage>
        <taxon>Eukaryota</taxon>
        <taxon>Metazoa</taxon>
        <taxon>Spiralia</taxon>
        <taxon>Lophotrochozoa</taxon>
        <taxon>Platyhelminthes</taxon>
        <taxon>Cestoda</taxon>
        <taxon>Eucestoda</taxon>
        <taxon>Cyclophyllidea</taxon>
        <taxon>Taeniidae</taxon>
        <taxon>Taenia</taxon>
    </lineage>
</organism>
<keyword evidence="2" id="KW-1185">Reference proteome</keyword>
<dbReference type="Gene3D" id="2.130.10.10">
    <property type="entry name" value="YVTN repeat-like/Quinoprotein amine dehydrogenase"/>
    <property type="match status" value="1"/>
</dbReference>
<accession>A0ABR4Q1S1</accession>
<proteinExistence type="predicted"/>
<sequence>MCLCSYLNTVVVKRRLPVVAVCVERTDGRGLVQPFAVTVMPSRRLQTPSTTCNTTTATTTTTTTTTATATATATAPEDSVNVLLLDTGNSRLLVADAATGRVKSVLAGNEALRGQAATGMALGPRGLWIVNWRANELMLLDLQSNEIVDRISSSRFVEPTSVCICPRTGRVLVADNGAGCVKGCCVIVKECGQGCTSFKIVSLTLTKWGDLVS</sequence>
<name>A0ABR4Q1S1_9CEST</name>
<dbReference type="InterPro" id="IPR015943">
    <property type="entry name" value="WD40/YVTN_repeat-like_dom_sf"/>
</dbReference>
<dbReference type="Proteomes" id="UP001651158">
    <property type="component" value="Unassembled WGS sequence"/>
</dbReference>
<dbReference type="EMBL" id="JAKROA010000017">
    <property type="protein sequence ID" value="KAL5103507.1"/>
    <property type="molecule type" value="Genomic_DNA"/>
</dbReference>
<dbReference type="SUPFAM" id="SSF101898">
    <property type="entry name" value="NHL repeat"/>
    <property type="match status" value="1"/>
</dbReference>
<protein>
    <submittedName>
        <fullName evidence="1">Uncharacterized protein</fullName>
    </submittedName>
</protein>
<reference evidence="1 2" key="1">
    <citation type="journal article" date="2022" name="Front. Cell. Infect. Microbiol.">
        <title>The Genomes of Two Strains of Taenia crassiceps the Animal Model for the Study of Human Cysticercosis.</title>
        <authorList>
            <person name="Bobes R.J."/>
            <person name="Estrada K."/>
            <person name="Rios-Valencia D.G."/>
            <person name="Calderon-Gallegos A."/>
            <person name="de la Torre P."/>
            <person name="Carrero J.C."/>
            <person name="Sanchez-Flores A."/>
            <person name="Laclette J.P."/>
        </authorList>
    </citation>
    <scope>NUCLEOTIDE SEQUENCE [LARGE SCALE GENOMIC DNA]</scope>
    <source>
        <strain evidence="1">WFUcys</strain>
    </source>
</reference>
<evidence type="ECO:0000313" key="1">
    <source>
        <dbReference type="EMBL" id="KAL5103507.1"/>
    </source>
</evidence>